<evidence type="ECO:0000256" key="5">
    <source>
        <dbReference type="ARBA" id="ARBA00023136"/>
    </source>
</evidence>
<evidence type="ECO:0000256" key="4">
    <source>
        <dbReference type="ARBA" id="ARBA00022729"/>
    </source>
</evidence>
<sequence length="288" mass="31421">MMKRNPKTLSKASLLSATCDCEDPVPHHFGCFMDSGVQQLALYLFILCCLFQATAEDDDWKIATATLSRDKDGSSSVTTGGACGYGDLRQSSYGEYSAGLSGKLFNRGSSCGACLEVRCVNHIRWCLQGSPSVVVTATDFCPPNSGLSSDYGGWCNFPKEHLELSHAAFTGIAETRAEIIPVQYRRVKCGRRGGLRFSLNGSSHFFQVLISNVGLDGEVVGVKVKGHTTAWIPMARNWGQNWHSSLDLIGQSLSFEVTLIGGKTIASYDVAPPYWRFGMTYQGKQFHS</sequence>
<evidence type="ECO:0000256" key="7">
    <source>
        <dbReference type="RuleBase" id="RU365023"/>
    </source>
</evidence>
<dbReference type="PROSITE" id="PS50843">
    <property type="entry name" value="EXPANSIN_CBD"/>
    <property type="match status" value="1"/>
</dbReference>
<comment type="similarity">
    <text evidence="1 7">Belongs to the expansin family. Expansin A subfamily.</text>
</comment>
<dbReference type="GO" id="GO:0016020">
    <property type="term" value="C:membrane"/>
    <property type="evidence" value="ECO:0007669"/>
    <property type="project" value="UniProtKB-SubCell"/>
</dbReference>
<dbReference type="InterPro" id="IPR036908">
    <property type="entry name" value="RlpA-like_sf"/>
</dbReference>
<proteinExistence type="inferred from homology"/>
<comment type="caution">
    <text evidence="10">The sequence shown here is derived from an EMBL/GenBank/DDBJ whole genome shotgun (WGS) entry which is preliminary data.</text>
</comment>
<reference evidence="10 11" key="1">
    <citation type="submission" date="2024-04" db="EMBL/GenBank/DDBJ databases">
        <title>Genome assembly C_amara_ONT_v2.</title>
        <authorList>
            <person name="Yant L."/>
            <person name="Moore C."/>
            <person name="Slenker M."/>
        </authorList>
    </citation>
    <scope>NUCLEOTIDE SEQUENCE [LARGE SCALE GENOMIC DNA]</scope>
    <source>
        <tissue evidence="10">Leaf</tissue>
    </source>
</reference>
<dbReference type="FunFam" id="2.60.40.760:FF:000001">
    <property type="entry name" value="Expansin"/>
    <property type="match status" value="1"/>
</dbReference>
<dbReference type="PROSITE" id="PS50842">
    <property type="entry name" value="EXPANSIN_EG45"/>
    <property type="match status" value="1"/>
</dbReference>
<protein>
    <recommendedName>
        <fullName evidence="7">Expansin</fullName>
    </recommendedName>
</protein>
<feature type="domain" description="Expansin-like EG45" evidence="8">
    <location>
        <begin position="80"/>
        <end position="194"/>
    </location>
</feature>
<dbReference type="InterPro" id="IPR007118">
    <property type="entry name" value="Expan_Lol_pI"/>
</dbReference>
<evidence type="ECO:0000256" key="2">
    <source>
        <dbReference type="ARBA" id="ARBA00022512"/>
    </source>
</evidence>
<keyword evidence="11" id="KW-1185">Reference proteome</keyword>
<dbReference type="GO" id="GO:0071555">
    <property type="term" value="P:cell wall organization"/>
    <property type="evidence" value="ECO:0007669"/>
    <property type="project" value="UniProtKB-KW"/>
</dbReference>
<dbReference type="SUPFAM" id="SSF49590">
    <property type="entry name" value="PHL pollen allergen"/>
    <property type="match status" value="1"/>
</dbReference>
<dbReference type="SUPFAM" id="SSF50685">
    <property type="entry name" value="Barwin-like endoglucanases"/>
    <property type="match status" value="1"/>
</dbReference>
<dbReference type="InterPro" id="IPR007112">
    <property type="entry name" value="Expansin/allergen_DPBB_dom"/>
</dbReference>
<dbReference type="Gene3D" id="2.60.40.760">
    <property type="entry name" value="Expansin, cellulose-binding-like domain"/>
    <property type="match status" value="1"/>
</dbReference>
<gene>
    <name evidence="10" type="ORF">V5N11_016569</name>
</gene>
<dbReference type="AlphaFoldDB" id="A0ABD0Z639"/>
<keyword evidence="3 7" id="KW-0964">Secreted</keyword>
<evidence type="ECO:0000256" key="3">
    <source>
        <dbReference type="ARBA" id="ARBA00022525"/>
    </source>
</evidence>
<evidence type="ECO:0000259" key="8">
    <source>
        <dbReference type="PROSITE" id="PS50842"/>
    </source>
</evidence>
<feature type="domain" description="Expansin-like CBD" evidence="9">
    <location>
        <begin position="204"/>
        <end position="283"/>
    </location>
</feature>
<keyword evidence="5" id="KW-0472">Membrane</keyword>
<dbReference type="FunFam" id="2.40.40.10:FF:000008">
    <property type="entry name" value="Expansin"/>
    <property type="match status" value="1"/>
</dbReference>
<keyword evidence="6 7" id="KW-0961">Cell wall biogenesis/degradation</keyword>
<dbReference type="InterPro" id="IPR002963">
    <property type="entry name" value="Expansin"/>
</dbReference>
<dbReference type="InterPro" id="IPR007117">
    <property type="entry name" value="Expansin_CBD"/>
</dbReference>
<evidence type="ECO:0000313" key="11">
    <source>
        <dbReference type="Proteomes" id="UP001558713"/>
    </source>
</evidence>
<evidence type="ECO:0000313" key="10">
    <source>
        <dbReference type="EMBL" id="KAL1190173.1"/>
    </source>
</evidence>
<dbReference type="Pfam" id="PF03330">
    <property type="entry name" value="DPBB_1"/>
    <property type="match status" value="1"/>
</dbReference>
<dbReference type="SMART" id="SM00837">
    <property type="entry name" value="DPBB_1"/>
    <property type="match status" value="1"/>
</dbReference>
<evidence type="ECO:0000256" key="1">
    <source>
        <dbReference type="ARBA" id="ARBA00005392"/>
    </source>
</evidence>
<dbReference type="PRINTS" id="PR01225">
    <property type="entry name" value="EXPANSNFAMLY"/>
</dbReference>
<dbReference type="InterPro" id="IPR036749">
    <property type="entry name" value="Expansin_CBD_sf"/>
</dbReference>
<dbReference type="EMBL" id="JBANAX010000877">
    <property type="protein sequence ID" value="KAL1190173.1"/>
    <property type="molecule type" value="Genomic_DNA"/>
</dbReference>
<dbReference type="InterPro" id="IPR009009">
    <property type="entry name" value="RlpA-like_DPBB"/>
</dbReference>
<name>A0ABD0Z639_CARAN</name>
<dbReference type="Gene3D" id="2.40.40.10">
    <property type="entry name" value="RlpA-like domain"/>
    <property type="match status" value="1"/>
</dbReference>
<keyword evidence="4" id="KW-0732">Signal</keyword>
<evidence type="ECO:0000259" key="9">
    <source>
        <dbReference type="PROSITE" id="PS50843"/>
    </source>
</evidence>
<accession>A0ABD0Z639</accession>
<dbReference type="GO" id="GO:0009653">
    <property type="term" value="P:anatomical structure morphogenesis"/>
    <property type="evidence" value="ECO:0007669"/>
    <property type="project" value="UniProtKB-ARBA"/>
</dbReference>
<comment type="function">
    <text evidence="7">Causes loosening and extension of plant cell walls by disrupting non-covalent bonding between cellulose microfibrils and matrix glucans. No enzymatic activity has been found.</text>
</comment>
<dbReference type="CDD" id="cd22274">
    <property type="entry name" value="DPBB_EXPA_N"/>
    <property type="match status" value="1"/>
</dbReference>
<keyword evidence="2 7" id="KW-0134">Cell wall</keyword>
<evidence type="ECO:0000256" key="6">
    <source>
        <dbReference type="ARBA" id="ARBA00023316"/>
    </source>
</evidence>
<dbReference type="PRINTS" id="PR01226">
    <property type="entry name" value="EXPANSIN"/>
</dbReference>
<dbReference type="Proteomes" id="UP001558713">
    <property type="component" value="Unassembled WGS sequence"/>
</dbReference>
<dbReference type="Pfam" id="PF01357">
    <property type="entry name" value="Expansin_C"/>
    <property type="match status" value="1"/>
</dbReference>
<dbReference type="PANTHER" id="PTHR31867">
    <property type="entry name" value="EXPANSIN-A15"/>
    <property type="match status" value="1"/>
</dbReference>
<comment type="subcellular location">
    <subcellularLocation>
        <location evidence="7">Secreted</location>
        <location evidence="7">Cell wall</location>
    </subcellularLocation>
    <subcellularLocation>
        <location evidence="7">Membrane</location>
        <topology evidence="7">Peripheral membrane protein</topology>
    </subcellularLocation>
</comment>
<organism evidence="10 11">
    <name type="scientific">Cardamine amara subsp. amara</name>
    <dbReference type="NCBI Taxonomy" id="228776"/>
    <lineage>
        <taxon>Eukaryota</taxon>
        <taxon>Viridiplantae</taxon>
        <taxon>Streptophyta</taxon>
        <taxon>Embryophyta</taxon>
        <taxon>Tracheophyta</taxon>
        <taxon>Spermatophyta</taxon>
        <taxon>Magnoliopsida</taxon>
        <taxon>eudicotyledons</taxon>
        <taxon>Gunneridae</taxon>
        <taxon>Pentapetalae</taxon>
        <taxon>rosids</taxon>
        <taxon>malvids</taxon>
        <taxon>Brassicales</taxon>
        <taxon>Brassicaceae</taxon>
        <taxon>Cardamineae</taxon>
        <taxon>Cardamine</taxon>
    </lineage>
</organism>